<comment type="caution">
    <text evidence="1">The sequence shown here is derived from an EMBL/GenBank/DDBJ whole genome shotgun (WGS) entry which is preliminary data.</text>
</comment>
<name>A0A1F5JA63_9BACT</name>
<proteinExistence type="predicted"/>
<dbReference type="AlphaFoldDB" id="A0A1F5JA63"/>
<accession>A0A1F5JA63</accession>
<protein>
    <submittedName>
        <fullName evidence="1">Uncharacterized protein</fullName>
    </submittedName>
</protein>
<organism evidence="1 2">
    <name type="scientific">Candidatus Daviesbacteria bacterium RIFCSPHIGHO2_02_FULL_39_12</name>
    <dbReference type="NCBI Taxonomy" id="1797770"/>
    <lineage>
        <taxon>Bacteria</taxon>
        <taxon>Candidatus Daviesiibacteriota</taxon>
    </lineage>
</organism>
<sequence length="108" mass="12141">MDQKITAYLNSLVAEVFSSPQFAQIPQEQKSAWVEKINNYLNGVVIDTVIDSLTPEQINVIKDLPPDSQEMEDKIEEFASTQPLLAQDLEKQLNQAVANIKQNPQLLS</sequence>
<dbReference type="EMBL" id="MFCX01000024">
    <property type="protein sequence ID" value="OGE25521.1"/>
    <property type="molecule type" value="Genomic_DNA"/>
</dbReference>
<dbReference type="Proteomes" id="UP000177042">
    <property type="component" value="Unassembled WGS sequence"/>
</dbReference>
<evidence type="ECO:0000313" key="1">
    <source>
        <dbReference type="EMBL" id="OGE25521.1"/>
    </source>
</evidence>
<gene>
    <name evidence="1" type="ORF">A3C26_02310</name>
</gene>
<evidence type="ECO:0000313" key="2">
    <source>
        <dbReference type="Proteomes" id="UP000177042"/>
    </source>
</evidence>
<reference evidence="1 2" key="1">
    <citation type="journal article" date="2016" name="Nat. Commun.">
        <title>Thousands of microbial genomes shed light on interconnected biogeochemical processes in an aquifer system.</title>
        <authorList>
            <person name="Anantharaman K."/>
            <person name="Brown C.T."/>
            <person name="Hug L.A."/>
            <person name="Sharon I."/>
            <person name="Castelle C.J."/>
            <person name="Probst A.J."/>
            <person name="Thomas B.C."/>
            <person name="Singh A."/>
            <person name="Wilkins M.J."/>
            <person name="Karaoz U."/>
            <person name="Brodie E.L."/>
            <person name="Williams K.H."/>
            <person name="Hubbard S.S."/>
            <person name="Banfield J.F."/>
        </authorList>
    </citation>
    <scope>NUCLEOTIDE SEQUENCE [LARGE SCALE GENOMIC DNA]</scope>
</reference>